<dbReference type="PANTHER" id="PTHR42680">
    <property type="entry name" value="DCTP DEAMINASE"/>
    <property type="match status" value="1"/>
</dbReference>
<evidence type="ECO:0000313" key="2">
    <source>
        <dbReference type="EMBL" id="WGK88377.1"/>
    </source>
</evidence>
<dbReference type="InterPro" id="IPR036157">
    <property type="entry name" value="dUTPase-like_sf"/>
</dbReference>
<dbReference type="GO" id="GO:0008829">
    <property type="term" value="F:dCTP deaminase activity"/>
    <property type="evidence" value="ECO:0007669"/>
    <property type="project" value="UniProtKB-EC"/>
</dbReference>
<dbReference type="NCBIfam" id="TIGR02274">
    <property type="entry name" value="dCTP_deam"/>
    <property type="match status" value="1"/>
</dbReference>
<name>A0ABY8MQL3_9PSED</name>
<dbReference type="PANTHER" id="PTHR42680:SF3">
    <property type="entry name" value="DCTP DEAMINASE"/>
    <property type="match status" value="1"/>
</dbReference>
<dbReference type="EC" id="3.5.4.13" evidence="2"/>
<reference evidence="2 3" key="1">
    <citation type="submission" date="2022-03" db="EMBL/GenBank/DDBJ databases">
        <title>Plant growth promoting endophytes with ACC deaminase activity.</title>
        <authorList>
            <person name="Charles T."/>
            <person name="Van Dyk A."/>
            <person name="Cheng J."/>
            <person name="Heil J."/>
        </authorList>
    </citation>
    <scope>NUCLEOTIDE SEQUENCE [LARGE SCALE GENOMIC DNA]</scope>
    <source>
        <strain evidence="2 3">8R6</strain>
    </source>
</reference>
<protein>
    <submittedName>
        <fullName evidence="2">dCTP deaminase</fullName>
        <ecNumber evidence="2">3.5.4.13</ecNumber>
    </submittedName>
</protein>
<dbReference type="EMBL" id="CP093428">
    <property type="protein sequence ID" value="WGK88377.1"/>
    <property type="molecule type" value="Genomic_DNA"/>
</dbReference>
<gene>
    <name evidence="2" type="primary">dcd</name>
    <name evidence="2" type="ORF">MOQ58_17755</name>
</gene>
<organism evidence="2 3">
    <name type="scientific">Pseudomonas migulae</name>
    <dbReference type="NCBI Taxonomy" id="78543"/>
    <lineage>
        <taxon>Bacteria</taxon>
        <taxon>Pseudomonadati</taxon>
        <taxon>Pseudomonadota</taxon>
        <taxon>Gammaproteobacteria</taxon>
        <taxon>Pseudomonadales</taxon>
        <taxon>Pseudomonadaceae</taxon>
        <taxon>Pseudomonas</taxon>
    </lineage>
</organism>
<sequence length="172" mass="19308">MILTGSKIREEIGAGNIIVEPFDESQLSTNSYDLRLGYKYLKYRDGVIDPKKQHLYDVYDIPKEGLQLEVGDFLLSESLEVIGSDHFVPIIHAKSGTARAGLFVHVTADLIDIGSIGKTTFQLYATLPVKIYPEMLLAQVSFWRPEGEITLYKGKYQNTTGPQPSKTYLDYA</sequence>
<evidence type="ECO:0000256" key="1">
    <source>
        <dbReference type="ARBA" id="ARBA00023080"/>
    </source>
</evidence>
<keyword evidence="2" id="KW-0378">Hydrolase</keyword>
<dbReference type="Pfam" id="PF22769">
    <property type="entry name" value="DCD"/>
    <property type="match status" value="1"/>
</dbReference>
<dbReference type="Gene3D" id="2.70.40.10">
    <property type="match status" value="1"/>
</dbReference>
<accession>A0ABY8MQL3</accession>
<proteinExistence type="predicted"/>
<dbReference type="Proteomes" id="UP001243713">
    <property type="component" value="Chromosome"/>
</dbReference>
<evidence type="ECO:0000313" key="3">
    <source>
        <dbReference type="Proteomes" id="UP001243713"/>
    </source>
</evidence>
<dbReference type="InterPro" id="IPR011962">
    <property type="entry name" value="dCTP_deaminase"/>
</dbReference>
<dbReference type="RefSeq" id="WP_280161537.1">
    <property type="nucleotide sequence ID" value="NZ_CP093428.1"/>
</dbReference>
<keyword evidence="1" id="KW-0546">Nucleotide metabolism</keyword>
<keyword evidence="3" id="KW-1185">Reference proteome</keyword>
<dbReference type="SUPFAM" id="SSF51283">
    <property type="entry name" value="dUTPase-like"/>
    <property type="match status" value="1"/>
</dbReference>